<dbReference type="VEuPathDB" id="FungiDB:VP01_60g7"/>
<dbReference type="AlphaFoldDB" id="A0A0L6UJ77"/>
<keyword evidence="3" id="KW-1185">Reference proteome</keyword>
<sequence>MENGWELPLHLFGCSVTIIMCPPAVLTNILKKEQIAPKDRIQALLLGTAYQTEVLSLCCLLLHPPPHSPTSGSPLNPLAQASPGAYIAPHIQHAPALASLQPSCHHQQFIPGTLGFQPYKTNLKCDPQTFSADSGSHQSTSFPQTRNRSYGLLVSSSDVTNNCANEYKTHHPQSQPIAPSTRSKIATRSKFVKGERPHTEAAIGTGLRIYVNTAHVLRKPSPLLKTSSCTTASHMAFVPSIQLHVPHQTSRLGIISLHLPWTNPLEEMSEKGRMTWEVLLVAHFSAMIQLCQYSAENKAASFQEANNDWIATHLQKLVHGVLEQYRQLLLESQLPSFAHMEYPTPYSPLDFASFFTFTMCNLHIEDHVDKDTNTWTLVCWIPIFNPLTSTQTDPILVDEGFDMIGGHFTFHDFQVYLDLNNVLGVTVCVFRSQDHTHQTLKGASPSDRYTRLGFSCQMSEKMSHAVVSYINTKNKAQKIVSGQQVQIDNAEAKVAKKNELFFFVFFFPSLLVITLP</sequence>
<feature type="domain" description="Tet-like 2OG-Fe(II) oxygenase" evidence="1">
    <location>
        <begin position="277"/>
        <end position="441"/>
    </location>
</feature>
<protein>
    <recommendedName>
        <fullName evidence="1">Tet-like 2OG-Fe(II) oxygenase domain-containing protein</fullName>
    </recommendedName>
</protein>
<dbReference type="EMBL" id="LAVV01011386">
    <property type="protein sequence ID" value="KNZ47835.1"/>
    <property type="molecule type" value="Genomic_DNA"/>
</dbReference>
<evidence type="ECO:0000313" key="2">
    <source>
        <dbReference type="EMBL" id="KNZ47835.1"/>
    </source>
</evidence>
<dbReference type="InterPro" id="IPR046798">
    <property type="entry name" value="2OG-FeII_Oxy_6"/>
</dbReference>
<proteinExistence type="predicted"/>
<dbReference type="Proteomes" id="UP000037035">
    <property type="component" value="Unassembled WGS sequence"/>
</dbReference>
<comment type="caution">
    <text evidence="2">The sequence shown here is derived from an EMBL/GenBank/DDBJ whole genome shotgun (WGS) entry which is preliminary data.</text>
</comment>
<gene>
    <name evidence="2" type="ORF">VP01_60g7</name>
</gene>
<organism evidence="2 3">
    <name type="scientific">Puccinia sorghi</name>
    <dbReference type="NCBI Taxonomy" id="27349"/>
    <lineage>
        <taxon>Eukaryota</taxon>
        <taxon>Fungi</taxon>
        <taxon>Dikarya</taxon>
        <taxon>Basidiomycota</taxon>
        <taxon>Pucciniomycotina</taxon>
        <taxon>Pucciniomycetes</taxon>
        <taxon>Pucciniales</taxon>
        <taxon>Pucciniaceae</taxon>
        <taxon>Puccinia</taxon>
    </lineage>
</organism>
<name>A0A0L6UJ77_9BASI</name>
<accession>A0A0L6UJ77</accession>
<evidence type="ECO:0000259" key="1">
    <source>
        <dbReference type="Pfam" id="PF20515"/>
    </source>
</evidence>
<reference evidence="2 3" key="1">
    <citation type="submission" date="2015-08" db="EMBL/GenBank/DDBJ databases">
        <title>Next Generation Sequencing and Analysis of the Genome of Puccinia sorghi L Schw, the Causal Agent of Maize Common Rust.</title>
        <authorList>
            <person name="Rochi L."/>
            <person name="Burguener G."/>
            <person name="Darino M."/>
            <person name="Turjanski A."/>
            <person name="Kreff E."/>
            <person name="Dieguez M.J."/>
            <person name="Sacco F."/>
        </authorList>
    </citation>
    <scope>NUCLEOTIDE SEQUENCE [LARGE SCALE GENOMIC DNA]</scope>
    <source>
        <strain evidence="2 3">RO10H11247</strain>
    </source>
</reference>
<evidence type="ECO:0000313" key="3">
    <source>
        <dbReference type="Proteomes" id="UP000037035"/>
    </source>
</evidence>
<dbReference type="Pfam" id="PF20515">
    <property type="entry name" value="2OG-FeII_Oxy_6"/>
    <property type="match status" value="1"/>
</dbReference>